<proteinExistence type="predicted"/>
<dbReference type="Proteomes" id="UP000801492">
    <property type="component" value="Unassembled WGS sequence"/>
</dbReference>
<gene>
    <name evidence="1" type="ORF">ILUMI_15283</name>
</gene>
<dbReference type="AlphaFoldDB" id="A0A8K0CWV2"/>
<evidence type="ECO:0000313" key="1">
    <source>
        <dbReference type="EMBL" id="KAF2890890.1"/>
    </source>
</evidence>
<evidence type="ECO:0000313" key="2">
    <source>
        <dbReference type="Proteomes" id="UP000801492"/>
    </source>
</evidence>
<dbReference type="OrthoDB" id="414982at2759"/>
<name>A0A8K0CWV2_IGNLU</name>
<reference evidence="1" key="1">
    <citation type="submission" date="2019-08" db="EMBL/GenBank/DDBJ databases">
        <title>The genome of the North American firefly Photinus pyralis.</title>
        <authorList>
            <consortium name="Photinus pyralis genome working group"/>
            <person name="Fallon T.R."/>
            <person name="Sander Lower S.E."/>
            <person name="Weng J.-K."/>
        </authorList>
    </citation>
    <scope>NUCLEOTIDE SEQUENCE</scope>
    <source>
        <strain evidence="1">TRF0915ILg1</strain>
        <tissue evidence="1">Whole body</tissue>
    </source>
</reference>
<keyword evidence="2" id="KW-1185">Reference proteome</keyword>
<accession>A0A8K0CWV2</accession>
<protein>
    <submittedName>
        <fullName evidence="1">Uncharacterized protein</fullName>
    </submittedName>
</protein>
<dbReference type="EMBL" id="VTPC01044399">
    <property type="protein sequence ID" value="KAF2890890.1"/>
    <property type="molecule type" value="Genomic_DNA"/>
</dbReference>
<sequence>MEHNTSVGLRIYDIIREESEKADDCVFDSSDYVPDNPYNIKLINKNVHSKFKDELNGQLFTEFIGLRSKMYLMRKEEDLKDYGHKENSFENLPRLLRVYLATGLNGEICEAFVFTNITFLPI</sequence>
<organism evidence="1 2">
    <name type="scientific">Ignelater luminosus</name>
    <name type="common">Cucubano</name>
    <name type="synonym">Pyrophorus luminosus</name>
    <dbReference type="NCBI Taxonomy" id="2038154"/>
    <lineage>
        <taxon>Eukaryota</taxon>
        <taxon>Metazoa</taxon>
        <taxon>Ecdysozoa</taxon>
        <taxon>Arthropoda</taxon>
        <taxon>Hexapoda</taxon>
        <taxon>Insecta</taxon>
        <taxon>Pterygota</taxon>
        <taxon>Neoptera</taxon>
        <taxon>Endopterygota</taxon>
        <taxon>Coleoptera</taxon>
        <taxon>Polyphaga</taxon>
        <taxon>Elateriformia</taxon>
        <taxon>Elateroidea</taxon>
        <taxon>Elateridae</taxon>
        <taxon>Agrypninae</taxon>
        <taxon>Pyrophorini</taxon>
        <taxon>Ignelater</taxon>
    </lineage>
</organism>
<comment type="caution">
    <text evidence="1">The sequence shown here is derived from an EMBL/GenBank/DDBJ whole genome shotgun (WGS) entry which is preliminary data.</text>
</comment>